<reference evidence="5 6" key="1">
    <citation type="submission" date="2016-08" db="EMBL/GenBank/DDBJ databases">
        <title>Hymenobacter coccineus sp. nov., Hymenobacter lapidarius sp. nov. and Hymenobacter glacialis sp. nov., isolated from Antarctic soil.</title>
        <authorList>
            <person name="Sedlacek I."/>
            <person name="Kralova S."/>
            <person name="Kyrova K."/>
            <person name="Maslanova I."/>
            <person name="Stankova E."/>
            <person name="Vrbovska V."/>
            <person name="Nemec M."/>
            <person name="Bartak M."/>
            <person name="Svec P."/>
            <person name="Busse H.-J."/>
            <person name="Pantucek R."/>
        </authorList>
    </citation>
    <scope>NUCLEOTIDE SEQUENCE [LARGE SCALE GENOMIC DNA]</scope>
    <source>
        <strain evidence="5 6">CCM 8649</strain>
    </source>
</reference>
<keyword evidence="6" id="KW-1185">Reference proteome</keyword>
<keyword evidence="2" id="KW-0238">DNA-binding</keyword>
<dbReference type="SUPFAM" id="SSF46785">
    <property type="entry name" value="Winged helix' DNA-binding domain"/>
    <property type="match status" value="1"/>
</dbReference>
<dbReference type="AlphaFoldDB" id="A0A1G1TJE0"/>
<comment type="caution">
    <text evidence="5">The sequence shown here is derived from an EMBL/GenBank/DDBJ whole genome shotgun (WGS) entry which is preliminary data.</text>
</comment>
<keyword evidence="3" id="KW-0804">Transcription</keyword>
<protein>
    <recommendedName>
        <fullName evidence="4">HTH hxlR-type domain-containing protein</fullName>
    </recommendedName>
</protein>
<evidence type="ECO:0000256" key="3">
    <source>
        <dbReference type="ARBA" id="ARBA00023163"/>
    </source>
</evidence>
<evidence type="ECO:0000313" key="6">
    <source>
        <dbReference type="Proteomes" id="UP000177506"/>
    </source>
</evidence>
<feature type="domain" description="HTH hxlR-type" evidence="4">
    <location>
        <begin position="1"/>
        <end position="96"/>
    </location>
</feature>
<dbReference type="Pfam" id="PF01638">
    <property type="entry name" value="HxlR"/>
    <property type="match status" value="1"/>
</dbReference>
<keyword evidence="1" id="KW-0805">Transcription regulation</keyword>
<dbReference type="EMBL" id="MDZA01000099">
    <property type="protein sequence ID" value="OGX90985.1"/>
    <property type="molecule type" value="Genomic_DNA"/>
</dbReference>
<dbReference type="PANTHER" id="PTHR33204">
    <property type="entry name" value="TRANSCRIPTIONAL REGULATOR, MARR FAMILY"/>
    <property type="match status" value="1"/>
</dbReference>
<evidence type="ECO:0000256" key="2">
    <source>
        <dbReference type="ARBA" id="ARBA00023125"/>
    </source>
</evidence>
<evidence type="ECO:0000259" key="4">
    <source>
        <dbReference type="PROSITE" id="PS51118"/>
    </source>
</evidence>
<evidence type="ECO:0000313" key="5">
    <source>
        <dbReference type="EMBL" id="OGX90985.1"/>
    </source>
</evidence>
<name>A0A1G1TJE0_9BACT</name>
<dbReference type="GO" id="GO:0003677">
    <property type="term" value="F:DNA binding"/>
    <property type="evidence" value="ECO:0007669"/>
    <property type="project" value="UniProtKB-KW"/>
</dbReference>
<proteinExistence type="predicted"/>
<evidence type="ECO:0000256" key="1">
    <source>
        <dbReference type="ARBA" id="ARBA00023015"/>
    </source>
</evidence>
<dbReference type="InterPro" id="IPR002577">
    <property type="entry name" value="HTH_HxlR"/>
</dbReference>
<dbReference type="Gene3D" id="1.10.10.10">
    <property type="entry name" value="Winged helix-like DNA-binding domain superfamily/Winged helix DNA-binding domain"/>
    <property type="match status" value="1"/>
</dbReference>
<dbReference type="InterPro" id="IPR036388">
    <property type="entry name" value="WH-like_DNA-bd_sf"/>
</dbReference>
<dbReference type="PROSITE" id="PS51118">
    <property type="entry name" value="HTH_HXLR"/>
    <property type="match status" value="1"/>
</dbReference>
<organism evidence="5 6">
    <name type="scientific">Hymenobacter coccineus</name>
    <dbReference type="NCBI Taxonomy" id="1908235"/>
    <lineage>
        <taxon>Bacteria</taxon>
        <taxon>Pseudomonadati</taxon>
        <taxon>Bacteroidota</taxon>
        <taxon>Cytophagia</taxon>
        <taxon>Cytophagales</taxon>
        <taxon>Hymenobacteraceae</taxon>
        <taxon>Hymenobacter</taxon>
    </lineage>
</organism>
<dbReference type="Proteomes" id="UP000177506">
    <property type="component" value="Unassembled WGS sequence"/>
</dbReference>
<accession>A0A1G1TJE0</accession>
<sequence length="111" mass="12298">MLTLRLLKIWSLLIILYLGSADCLIFNKWLKNIAGISQRMLTVTLRLLEQDGIVARQEHAEVPPRGESCLTEVGQSPLGAVIDLGNWTKTHAPAIVRARQQAALANVESIR</sequence>
<dbReference type="InterPro" id="IPR036390">
    <property type="entry name" value="WH_DNA-bd_sf"/>
</dbReference>
<gene>
    <name evidence="5" type="ORF">BEN49_05755</name>
</gene>